<reference evidence="4" key="2">
    <citation type="submission" date="2025-08" db="UniProtKB">
        <authorList>
            <consortium name="RefSeq"/>
        </authorList>
    </citation>
    <scope>IDENTIFICATION</scope>
    <source>
        <tissue evidence="4">Leaf</tissue>
    </source>
</reference>
<protein>
    <submittedName>
        <fullName evidence="4">Uncharacterized protein At2g39920 isoform X1</fullName>
    </submittedName>
</protein>
<evidence type="ECO:0000313" key="3">
    <source>
        <dbReference type="Proteomes" id="UP000694864"/>
    </source>
</evidence>
<organism evidence="3 4">
    <name type="scientific">Camelina sativa</name>
    <name type="common">False flax</name>
    <name type="synonym">Myagrum sativum</name>
    <dbReference type="NCBI Taxonomy" id="90675"/>
    <lineage>
        <taxon>Eukaryota</taxon>
        <taxon>Viridiplantae</taxon>
        <taxon>Streptophyta</taxon>
        <taxon>Embryophyta</taxon>
        <taxon>Tracheophyta</taxon>
        <taxon>Spermatophyta</taxon>
        <taxon>Magnoliopsida</taxon>
        <taxon>eudicotyledons</taxon>
        <taxon>Gunneridae</taxon>
        <taxon>Pentapetalae</taxon>
        <taxon>rosids</taxon>
        <taxon>malvids</taxon>
        <taxon>Brassicales</taxon>
        <taxon>Brassicaceae</taxon>
        <taxon>Camelineae</taxon>
        <taxon>Camelina</taxon>
    </lineage>
</organism>
<dbReference type="InterPro" id="IPR005519">
    <property type="entry name" value="Acid_phosphat_B-like"/>
</dbReference>
<dbReference type="InterPro" id="IPR036412">
    <property type="entry name" value="HAD-like_sf"/>
</dbReference>
<dbReference type="InterPro" id="IPR023214">
    <property type="entry name" value="HAD_sf"/>
</dbReference>
<sequence>MTTIIKSRLLRLHKMEREFSGLSSRGGSELGSRYTIESGCYMTSLAASIFIASLVTFGVLMITLVIALATMLQSCGNRDIRTVVEAQRLEESFSYCKILSLHSHLNSLQQEDNIELPLLCKDVALRRIKQGIYLRELNFTIHMALTSFQTIKPMNDSRDVVVFDIDDTNLLEQDGYYMKYIEEAKHQRSKLILELYSKLISQGYTMVLLSRRPERERNITIEQLKSRGYSDWSRLIMREDTRQKEELERGQRVIGVIGNHMDVLRGQWNWQSKRLFKLPSLTYDDVLAYSET</sequence>
<evidence type="ECO:0000313" key="4">
    <source>
        <dbReference type="RefSeq" id="XP_010508945.1"/>
    </source>
</evidence>
<keyword evidence="2" id="KW-0472">Membrane</keyword>
<keyword evidence="3" id="KW-1185">Reference proteome</keyword>
<dbReference type="GeneID" id="104785432"/>
<feature type="transmembrane region" description="Helical" evidence="2">
    <location>
        <begin position="45"/>
        <end position="72"/>
    </location>
</feature>
<dbReference type="PANTHER" id="PTHR31284:SF22">
    <property type="entry name" value="ACID PHOSPHATASE"/>
    <property type="match status" value="1"/>
</dbReference>
<name>A0ABM0Z132_CAMSA</name>
<dbReference type="SUPFAM" id="SSF56784">
    <property type="entry name" value="HAD-like"/>
    <property type="match status" value="1"/>
</dbReference>
<evidence type="ECO:0000256" key="2">
    <source>
        <dbReference type="SAM" id="Phobius"/>
    </source>
</evidence>
<keyword evidence="2" id="KW-1133">Transmembrane helix</keyword>
<dbReference type="PANTHER" id="PTHR31284">
    <property type="entry name" value="ACID PHOSPHATASE-LIKE PROTEIN"/>
    <property type="match status" value="1"/>
</dbReference>
<keyword evidence="1" id="KW-0732">Signal</keyword>
<dbReference type="RefSeq" id="XP_010508945.1">
    <property type="nucleotide sequence ID" value="XM_010510643.2"/>
</dbReference>
<dbReference type="Proteomes" id="UP000694864">
    <property type="component" value="Chromosome 5"/>
</dbReference>
<gene>
    <name evidence="4" type="primary">LOC104785432</name>
</gene>
<evidence type="ECO:0000256" key="1">
    <source>
        <dbReference type="ARBA" id="ARBA00022729"/>
    </source>
</evidence>
<dbReference type="Gene3D" id="3.40.50.1000">
    <property type="entry name" value="HAD superfamily/HAD-like"/>
    <property type="match status" value="1"/>
</dbReference>
<keyword evidence="2" id="KW-0812">Transmembrane</keyword>
<proteinExistence type="predicted"/>
<accession>A0ABM0Z132</accession>
<dbReference type="Pfam" id="PF03767">
    <property type="entry name" value="Acid_phosphat_B"/>
    <property type="match status" value="1"/>
</dbReference>
<reference evidence="3" key="1">
    <citation type="journal article" date="2014" name="Nat. Commun.">
        <title>The emerging biofuel crop Camelina sativa retains a highly undifferentiated hexaploid genome structure.</title>
        <authorList>
            <person name="Kagale S."/>
            <person name="Koh C."/>
            <person name="Nixon J."/>
            <person name="Bollina V."/>
            <person name="Clarke W.E."/>
            <person name="Tuteja R."/>
            <person name="Spillane C."/>
            <person name="Robinson S.J."/>
            <person name="Links M.G."/>
            <person name="Clarke C."/>
            <person name="Higgins E.E."/>
            <person name="Huebert T."/>
            <person name="Sharpe A.G."/>
            <person name="Parkin I.A."/>
        </authorList>
    </citation>
    <scope>NUCLEOTIDE SEQUENCE [LARGE SCALE GENOMIC DNA]</scope>
    <source>
        <strain evidence="3">cv. DH55</strain>
    </source>
</reference>